<dbReference type="InterPro" id="IPR029052">
    <property type="entry name" value="Metallo-depent_PP-like"/>
</dbReference>
<dbReference type="EMBL" id="CP064781">
    <property type="protein sequence ID" value="QRJ62557.1"/>
    <property type="molecule type" value="Genomic_DNA"/>
</dbReference>
<dbReference type="Pfam" id="PF00149">
    <property type="entry name" value="Metallophos"/>
    <property type="match status" value="1"/>
</dbReference>
<dbReference type="SUPFAM" id="SSF56300">
    <property type="entry name" value="Metallo-dependent phosphatases"/>
    <property type="match status" value="1"/>
</dbReference>
<dbReference type="KEGG" id="ares:IWH25_12310"/>
<keyword evidence="4" id="KW-1185">Reference proteome</keyword>
<evidence type="ECO:0000259" key="2">
    <source>
        <dbReference type="Pfam" id="PF00149"/>
    </source>
</evidence>
<name>A0A974SML0_9RHOO</name>
<dbReference type="Proteomes" id="UP000663444">
    <property type="component" value="Chromosome"/>
</dbReference>
<accession>A0A974SML0</accession>
<dbReference type="GO" id="GO:0016787">
    <property type="term" value="F:hydrolase activity"/>
    <property type="evidence" value="ECO:0007669"/>
    <property type="project" value="InterPro"/>
</dbReference>
<evidence type="ECO:0000313" key="3">
    <source>
        <dbReference type="EMBL" id="QRJ62557.1"/>
    </source>
</evidence>
<dbReference type="InterPro" id="IPR004843">
    <property type="entry name" value="Calcineurin-like_PHP"/>
</dbReference>
<dbReference type="Gene3D" id="3.60.21.10">
    <property type="match status" value="1"/>
</dbReference>
<reference evidence="3" key="1">
    <citation type="submission" date="2020-11" db="EMBL/GenBank/DDBJ databases">
        <title>Azospira restricta DSM 18626 genome sequence.</title>
        <authorList>
            <person name="Moe W.M."/>
        </authorList>
    </citation>
    <scope>NUCLEOTIDE SEQUENCE</scope>
    <source>
        <strain evidence="3">DSM 18626</strain>
    </source>
</reference>
<dbReference type="RefSeq" id="WP_203386088.1">
    <property type="nucleotide sequence ID" value="NZ_CP064781.1"/>
</dbReference>
<protein>
    <submittedName>
        <fullName evidence="3">Metallophosphoesterase</fullName>
    </submittedName>
</protein>
<dbReference type="AlphaFoldDB" id="A0A974SML0"/>
<gene>
    <name evidence="3" type="ORF">IWH25_12310</name>
</gene>
<evidence type="ECO:0000256" key="1">
    <source>
        <dbReference type="SAM" id="SignalP"/>
    </source>
</evidence>
<feature type="signal peptide" evidence="1">
    <location>
        <begin position="1"/>
        <end position="18"/>
    </location>
</feature>
<feature type="chain" id="PRO_5037570407" evidence="1">
    <location>
        <begin position="19"/>
        <end position="307"/>
    </location>
</feature>
<proteinExistence type="predicted"/>
<sequence>MKRLAVLFLALAAAAAHAETWRFALIGDTPYSDYERQELPAMIDAVAAEHVDFIVHAGDFKHSKDACSDALFEDRRQLFDASPAPFVYVPGDNEWTDCGRVSAGSFVPAERLAKLRELFFAGDESLGRRRLALERQPGDYREHQRWRLGPVLFVSLNVPGGNNNYRLTGEASDEALARMPQVLAWLREGFTLARREALAGVVVVMQANPDFRYFAAGVAPGGYRELLAALREETMNFSGQVVLVHGDTHWQRIDQPLRDPASGRRLANFTRVETFGYPHLGWVKGYIDRDSPALFRFEAQPWPRRAP</sequence>
<keyword evidence="1" id="KW-0732">Signal</keyword>
<evidence type="ECO:0000313" key="4">
    <source>
        <dbReference type="Proteomes" id="UP000663444"/>
    </source>
</evidence>
<organism evidence="3 4">
    <name type="scientific">Azospira restricta</name>
    <dbReference type="NCBI Taxonomy" id="404405"/>
    <lineage>
        <taxon>Bacteria</taxon>
        <taxon>Pseudomonadati</taxon>
        <taxon>Pseudomonadota</taxon>
        <taxon>Betaproteobacteria</taxon>
        <taxon>Rhodocyclales</taxon>
        <taxon>Rhodocyclaceae</taxon>
        <taxon>Azospira</taxon>
    </lineage>
</organism>
<feature type="domain" description="Calcineurin-like phosphoesterase" evidence="2">
    <location>
        <begin position="22"/>
        <end position="220"/>
    </location>
</feature>